<comment type="caution">
    <text evidence="1">The sequence shown here is derived from an EMBL/GenBank/DDBJ whole genome shotgun (WGS) entry which is preliminary data.</text>
</comment>
<dbReference type="EMBL" id="LSYS01005191">
    <property type="protein sequence ID" value="OPJ78204.1"/>
    <property type="molecule type" value="Genomic_DNA"/>
</dbReference>
<evidence type="ECO:0000313" key="2">
    <source>
        <dbReference type="Proteomes" id="UP000190648"/>
    </source>
</evidence>
<evidence type="ECO:0000313" key="1">
    <source>
        <dbReference type="EMBL" id="OPJ78204.1"/>
    </source>
</evidence>
<reference evidence="1 2" key="1">
    <citation type="submission" date="2016-02" db="EMBL/GenBank/DDBJ databases">
        <title>Band-tailed pigeon sequencing and assembly.</title>
        <authorList>
            <person name="Soares A.E."/>
            <person name="Novak B.J."/>
            <person name="Rice E.S."/>
            <person name="O'Connell B."/>
            <person name="Chang D."/>
            <person name="Weber S."/>
            <person name="Shapiro B."/>
        </authorList>
    </citation>
    <scope>NUCLEOTIDE SEQUENCE [LARGE SCALE GENOMIC DNA]</scope>
    <source>
        <strain evidence="1">BTP2013</strain>
        <tissue evidence="1">Blood</tissue>
    </source>
</reference>
<dbReference type="Proteomes" id="UP000190648">
    <property type="component" value="Unassembled WGS sequence"/>
</dbReference>
<proteinExistence type="predicted"/>
<sequence>MGEEFGECFSLDGGTRAAVTALTLPRAEDPSVGMALPTLKVRRSPIKMLSSGKRHRGMRPAAPLNDDLILLCGRT</sequence>
<accession>A0A1V4K1D2</accession>
<organism evidence="1 2">
    <name type="scientific">Patagioenas fasciata monilis</name>
    <dbReference type="NCBI Taxonomy" id="372326"/>
    <lineage>
        <taxon>Eukaryota</taxon>
        <taxon>Metazoa</taxon>
        <taxon>Chordata</taxon>
        <taxon>Craniata</taxon>
        <taxon>Vertebrata</taxon>
        <taxon>Euteleostomi</taxon>
        <taxon>Archelosauria</taxon>
        <taxon>Archosauria</taxon>
        <taxon>Dinosauria</taxon>
        <taxon>Saurischia</taxon>
        <taxon>Theropoda</taxon>
        <taxon>Coelurosauria</taxon>
        <taxon>Aves</taxon>
        <taxon>Neognathae</taxon>
        <taxon>Neoaves</taxon>
        <taxon>Columbimorphae</taxon>
        <taxon>Columbiformes</taxon>
        <taxon>Columbidae</taxon>
        <taxon>Patagioenas</taxon>
    </lineage>
</organism>
<keyword evidence="2" id="KW-1185">Reference proteome</keyword>
<protein>
    <submittedName>
        <fullName evidence="1">Uncharacterized protein</fullName>
    </submittedName>
</protein>
<gene>
    <name evidence="1" type="ORF">AV530_015174</name>
</gene>
<dbReference type="AlphaFoldDB" id="A0A1V4K1D2"/>
<name>A0A1V4K1D2_PATFA</name>